<comment type="caution">
    <text evidence="2">The sequence shown here is derived from an EMBL/GenBank/DDBJ whole genome shotgun (WGS) entry which is preliminary data.</text>
</comment>
<protein>
    <submittedName>
        <fullName evidence="2">Uncharacterized protein</fullName>
    </submittedName>
</protein>
<organism evidence="2 3">
    <name type="scientific">Glomus cerebriforme</name>
    <dbReference type="NCBI Taxonomy" id="658196"/>
    <lineage>
        <taxon>Eukaryota</taxon>
        <taxon>Fungi</taxon>
        <taxon>Fungi incertae sedis</taxon>
        <taxon>Mucoromycota</taxon>
        <taxon>Glomeromycotina</taxon>
        <taxon>Glomeromycetes</taxon>
        <taxon>Glomerales</taxon>
        <taxon>Glomeraceae</taxon>
        <taxon>Glomus</taxon>
    </lineage>
</organism>
<evidence type="ECO:0000256" key="1">
    <source>
        <dbReference type="SAM" id="MobiDB-lite"/>
    </source>
</evidence>
<dbReference type="EMBL" id="QKYT01000083">
    <property type="protein sequence ID" value="RIA94328.1"/>
    <property type="molecule type" value="Genomic_DNA"/>
</dbReference>
<dbReference type="Proteomes" id="UP000265703">
    <property type="component" value="Unassembled WGS sequence"/>
</dbReference>
<proteinExistence type="predicted"/>
<evidence type="ECO:0000313" key="2">
    <source>
        <dbReference type="EMBL" id="RIA94328.1"/>
    </source>
</evidence>
<dbReference type="OrthoDB" id="2370786at2759"/>
<evidence type="ECO:0000313" key="3">
    <source>
        <dbReference type="Proteomes" id="UP000265703"/>
    </source>
</evidence>
<keyword evidence="3" id="KW-1185">Reference proteome</keyword>
<name>A0A397T7U9_9GLOM</name>
<accession>A0A397T7U9</accession>
<dbReference type="AlphaFoldDB" id="A0A397T7U9"/>
<gene>
    <name evidence="2" type="ORF">C1645_818138</name>
</gene>
<sequence length="119" mass="13734">MDGNNGNNKNNENAYEENGNNIPYHLKRTYESLTRRQRELYDDLSSHGSKLPFSIKFSEDALDKESVKYQILHNGLRKVLGIVVSLLKDRVCAENDSPSKKKARIEEYRFEKIGCILIT</sequence>
<reference evidence="2 3" key="1">
    <citation type="submission" date="2018-06" db="EMBL/GenBank/DDBJ databases">
        <title>Comparative genomics reveals the genomic features of Rhizophagus irregularis, R. cerebriforme, R. diaphanum and Gigaspora rosea, and their symbiotic lifestyle signature.</title>
        <authorList>
            <person name="Morin E."/>
            <person name="San Clemente H."/>
            <person name="Chen E.C.H."/>
            <person name="De La Providencia I."/>
            <person name="Hainaut M."/>
            <person name="Kuo A."/>
            <person name="Kohler A."/>
            <person name="Murat C."/>
            <person name="Tang N."/>
            <person name="Roy S."/>
            <person name="Loubradou J."/>
            <person name="Henrissat B."/>
            <person name="Grigoriev I.V."/>
            <person name="Corradi N."/>
            <person name="Roux C."/>
            <person name="Martin F.M."/>
        </authorList>
    </citation>
    <scope>NUCLEOTIDE SEQUENCE [LARGE SCALE GENOMIC DNA]</scope>
    <source>
        <strain evidence="2 3">DAOM 227022</strain>
    </source>
</reference>
<feature type="region of interest" description="Disordered" evidence="1">
    <location>
        <begin position="1"/>
        <end position="21"/>
    </location>
</feature>